<dbReference type="InterPro" id="IPR051532">
    <property type="entry name" value="Ester_Hydrolysis_Enzymes"/>
</dbReference>
<dbReference type="EMBL" id="DXBN01000248">
    <property type="protein sequence ID" value="HIZ54383.1"/>
    <property type="molecule type" value="Genomic_DNA"/>
</dbReference>
<dbReference type="Pfam" id="PF13472">
    <property type="entry name" value="Lipase_GDSL_2"/>
    <property type="match status" value="1"/>
</dbReference>
<dbReference type="PANTHER" id="PTHR30383">
    <property type="entry name" value="THIOESTERASE 1/PROTEASE 1/LYSOPHOSPHOLIPASE L1"/>
    <property type="match status" value="1"/>
</dbReference>
<dbReference type="AlphaFoldDB" id="A0A9D2F9E2"/>
<reference evidence="2" key="1">
    <citation type="journal article" date="2021" name="PeerJ">
        <title>Extensive microbial diversity within the chicken gut microbiome revealed by metagenomics and culture.</title>
        <authorList>
            <person name="Gilroy R."/>
            <person name="Ravi A."/>
            <person name="Getino M."/>
            <person name="Pursley I."/>
            <person name="Horton D.L."/>
            <person name="Alikhan N.F."/>
            <person name="Baker D."/>
            <person name="Gharbi K."/>
            <person name="Hall N."/>
            <person name="Watson M."/>
            <person name="Adriaenssens E.M."/>
            <person name="Foster-Nyarko E."/>
            <person name="Jarju S."/>
            <person name="Secka A."/>
            <person name="Antonio M."/>
            <person name="Oren A."/>
            <person name="Chaudhuri R.R."/>
            <person name="La Ragione R."/>
            <person name="Hildebrand F."/>
            <person name="Pallen M.J."/>
        </authorList>
    </citation>
    <scope>NUCLEOTIDE SEQUENCE</scope>
    <source>
        <strain evidence="2">CHK172-16539</strain>
    </source>
</reference>
<dbReference type="InterPro" id="IPR013830">
    <property type="entry name" value="SGNH_hydro"/>
</dbReference>
<dbReference type="PANTHER" id="PTHR30383:SF5">
    <property type="entry name" value="SGNH HYDROLASE-TYPE ESTERASE DOMAIN-CONTAINING PROTEIN"/>
    <property type="match status" value="1"/>
</dbReference>
<dbReference type="Proteomes" id="UP000824063">
    <property type="component" value="Unassembled WGS sequence"/>
</dbReference>
<sequence length="218" mass="24937">MNIEKESKILFIGDSVTDVGRDYQSYPGSFDSLGNGYVALISQALTAIYPGHLLKVMNKGINGNRVTDLAERWQTDVLDLQPDYVSILIGINDVWRFFDQPFQHPTDLVSLNLFEETYQQLIDQTKAKVKGIFLLSPFMFETNLEDPMFKQLKQYQAVVKMLAEKNELQFIDLQVVVDKYLDKQSSYILSGDRVHPNQNGHFLIANALLKEMGFEFGK</sequence>
<evidence type="ECO:0000259" key="1">
    <source>
        <dbReference type="Pfam" id="PF13472"/>
    </source>
</evidence>
<gene>
    <name evidence="2" type="ORF">IAA20_10640</name>
</gene>
<comment type="caution">
    <text evidence="2">The sequence shown here is derived from an EMBL/GenBank/DDBJ whole genome shotgun (WGS) entry which is preliminary data.</text>
</comment>
<reference evidence="2" key="2">
    <citation type="submission" date="2021-04" db="EMBL/GenBank/DDBJ databases">
        <authorList>
            <person name="Gilroy R."/>
        </authorList>
    </citation>
    <scope>NUCLEOTIDE SEQUENCE</scope>
    <source>
        <strain evidence="2">CHK172-16539</strain>
    </source>
</reference>
<protein>
    <submittedName>
        <fullName evidence="2">SGNH/GDSL hydrolase family protein</fullName>
    </submittedName>
</protein>
<evidence type="ECO:0000313" key="2">
    <source>
        <dbReference type="EMBL" id="HIZ54383.1"/>
    </source>
</evidence>
<dbReference type="InterPro" id="IPR036514">
    <property type="entry name" value="SGNH_hydro_sf"/>
</dbReference>
<name>A0A9D2F9E2_9ENTE</name>
<feature type="domain" description="SGNH hydrolase-type esterase" evidence="1">
    <location>
        <begin position="11"/>
        <end position="201"/>
    </location>
</feature>
<dbReference type="CDD" id="cd01834">
    <property type="entry name" value="SGNH_hydrolase_like_2"/>
    <property type="match status" value="1"/>
</dbReference>
<proteinExistence type="predicted"/>
<evidence type="ECO:0000313" key="3">
    <source>
        <dbReference type="Proteomes" id="UP000824063"/>
    </source>
</evidence>
<dbReference type="Gene3D" id="3.40.50.1110">
    <property type="entry name" value="SGNH hydrolase"/>
    <property type="match status" value="1"/>
</dbReference>
<keyword evidence="2" id="KW-0378">Hydrolase</keyword>
<dbReference type="GO" id="GO:0004622">
    <property type="term" value="F:phosphatidylcholine lysophospholipase activity"/>
    <property type="evidence" value="ECO:0007669"/>
    <property type="project" value="TreeGrafter"/>
</dbReference>
<accession>A0A9D2F9E2</accession>
<organism evidence="2 3">
    <name type="scientific">Candidatus Enterococcus avicola</name>
    <dbReference type="NCBI Taxonomy" id="2838561"/>
    <lineage>
        <taxon>Bacteria</taxon>
        <taxon>Bacillati</taxon>
        <taxon>Bacillota</taxon>
        <taxon>Bacilli</taxon>
        <taxon>Lactobacillales</taxon>
        <taxon>Enterococcaceae</taxon>
        <taxon>Enterococcus</taxon>
    </lineage>
</organism>
<dbReference type="SUPFAM" id="SSF52266">
    <property type="entry name" value="SGNH hydrolase"/>
    <property type="match status" value="1"/>
</dbReference>